<dbReference type="KEGG" id="vpo:Kpol_1018p52"/>
<organism evidence="2">
    <name type="scientific">Vanderwaltozyma polyspora (strain ATCC 22028 / DSM 70294 / BCRC 21397 / CBS 2163 / NBRC 10782 / NRRL Y-8283 / UCD 57-17)</name>
    <name type="common">Kluyveromyces polysporus</name>
    <dbReference type="NCBI Taxonomy" id="436907"/>
    <lineage>
        <taxon>Eukaryota</taxon>
        <taxon>Fungi</taxon>
        <taxon>Dikarya</taxon>
        <taxon>Ascomycota</taxon>
        <taxon>Saccharomycotina</taxon>
        <taxon>Saccharomycetes</taxon>
        <taxon>Saccharomycetales</taxon>
        <taxon>Saccharomycetaceae</taxon>
        <taxon>Vanderwaltozyma</taxon>
    </lineage>
</organism>
<evidence type="ECO:0000313" key="2">
    <source>
        <dbReference type="Proteomes" id="UP000000267"/>
    </source>
</evidence>
<dbReference type="InParanoid" id="A7TDQ0"/>
<dbReference type="OrthoDB" id="4053447at2759"/>
<dbReference type="FunCoup" id="A7TDQ0">
    <property type="interactions" value="28"/>
</dbReference>
<evidence type="ECO:0000313" key="1">
    <source>
        <dbReference type="EMBL" id="EDO19520.1"/>
    </source>
</evidence>
<dbReference type="AlphaFoldDB" id="A7TDQ0"/>
<sequence>MEIHERLDNLLSEDPSNQDKTRALIIVLGDLARSHIEKSLNDRENKSSSIGAIIRSRQDIHILFLNRFQYLFMYLIKFEAEEDSVNNDYNNLIFYGLDSLVQELNANKTVEEDENKDEQQNEGNKDLVIDNEQVRIVNLIYNASFRIKRKRALKDVIFIPVNRTKPICDKLTRIEDYWRNIC</sequence>
<dbReference type="RefSeq" id="XP_001647378.1">
    <property type="nucleotide sequence ID" value="XM_001647328.1"/>
</dbReference>
<reference evidence="1 2" key="1">
    <citation type="journal article" date="2007" name="Proc. Natl. Acad. Sci. U.S.A.">
        <title>Independent sorting-out of thousands of duplicated gene pairs in two yeast species descended from a whole-genome duplication.</title>
        <authorList>
            <person name="Scannell D.R."/>
            <person name="Frank A.C."/>
            <person name="Conant G.C."/>
            <person name="Byrne K.P."/>
            <person name="Woolfit M."/>
            <person name="Wolfe K.H."/>
        </authorList>
    </citation>
    <scope>NUCLEOTIDE SEQUENCE [LARGE SCALE GENOMIC DNA]</scope>
    <source>
        <strain evidence="2">ATCC 22028 / DSM 70294 / BCRC 21397 / CBS 2163 / NBRC 10782 / NRRL Y-8283 / UCD 57-17</strain>
    </source>
</reference>
<gene>
    <name evidence="1" type="ORF">Kpol_1018p52</name>
</gene>
<dbReference type="Proteomes" id="UP000000267">
    <property type="component" value="Unassembled WGS sequence"/>
</dbReference>
<dbReference type="STRING" id="436907.A7TDQ0"/>
<keyword evidence="2" id="KW-1185">Reference proteome</keyword>
<name>A7TDQ0_VANPO</name>
<dbReference type="HOGENOM" id="CLU_1627036_0_0_1"/>
<dbReference type="EMBL" id="DS480378">
    <property type="protein sequence ID" value="EDO19520.1"/>
    <property type="molecule type" value="Genomic_DNA"/>
</dbReference>
<dbReference type="GeneID" id="5547877"/>
<protein>
    <submittedName>
        <fullName evidence="1">Uncharacterized protein</fullName>
    </submittedName>
</protein>
<accession>A7TDQ0</accession>
<dbReference type="PhylomeDB" id="A7TDQ0"/>
<dbReference type="eggNOG" id="ENOG502S9M3">
    <property type="taxonomic scope" value="Eukaryota"/>
</dbReference>
<proteinExistence type="predicted"/>
<dbReference type="OMA" id="FRIKRKH"/>